<evidence type="ECO:0000313" key="3">
    <source>
        <dbReference type="Proteomes" id="UP000503144"/>
    </source>
</evidence>
<keyword evidence="1" id="KW-0479">Metal-binding</keyword>
<comment type="similarity">
    <text evidence="1">Belongs to the terpene synthase family.</text>
</comment>
<dbReference type="Pfam" id="PF19086">
    <property type="entry name" value="Terpene_syn_C_2"/>
    <property type="match status" value="1"/>
</dbReference>
<dbReference type="InterPro" id="IPR008949">
    <property type="entry name" value="Isoprenoid_synthase_dom_sf"/>
</dbReference>
<sequence length="317" mass="37416">MNLTKAYVYRITAPLQYPYDTDGEPLRHPLEAQTEEETSNWIDHEYLFLTDTQRTFYKQCRFGMISSCFYPQATSKALTIGARLVLLLFIHDDYTDNIDIYQLRPYLLKSEAIMAGQDVPCQRGDLLYQFKLFRDALLPLAPAAWMQRWCCNLNYFYEGMIMERCFTPDHYPSVPHYMFLREHLIGIYIYQDIVELYMSSFMPYALLSHPHVRELRRHAALIISWCHDYYSAKRELAAGQMMNLVLVIRQAYQCSLEDAYAEAARIHIETVKTFLQLKENPPDFGPYNGLFREYAGHLLHMCKGNHLWHLHSGRYDQ</sequence>
<dbReference type="SUPFAM" id="SSF48576">
    <property type="entry name" value="Terpenoid synthases"/>
    <property type="match status" value="1"/>
</dbReference>
<dbReference type="InterPro" id="IPR034686">
    <property type="entry name" value="Terpene_cyclase-like_2"/>
</dbReference>
<dbReference type="PANTHER" id="PTHR35201:SF4">
    <property type="entry name" value="BETA-PINACENE SYNTHASE-RELATED"/>
    <property type="match status" value="1"/>
</dbReference>
<reference evidence="3" key="1">
    <citation type="submission" date="2020-04" db="EMBL/GenBank/DDBJ databases">
        <authorList>
            <person name="Kittiwongwattana C."/>
        </authorList>
    </citation>
    <scope>NUCLEOTIDE SEQUENCE [LARGE SCALE GENOMIC DNA]</scope>
    <source>
        <strain evidence="3">1303</strain>
    </source>
</reference>
<protein>
    <recommendedName>
        <fullName evidence="1">Terpene synthase</fullName>
        <ecNumber evidence="1">4.2.3.-</ecNumber>
    </recommendedName>
</protein>
<keyword evidence="3" id="KW-1185">Reference proteome</keyword>
<gene>
    <name evidence="2" type="ORF">HF324_03500</name>
</gene>
<keyword evidence="1" id="KW-0456">Lyase</keyword>
<reference evidence="2 3" key="2">
    <citation type="submission" date="2020-09" db="EMBL/GenBank/DDBJ databases">
        <authorList>
            <person name="Kittiwongwattana C."/>
        </authorList>
    </citation>
    <scope>NUCLEOTIDE SEQUENCE [LARGE SCALE GENOMIC DNA]</scope>
    <source>
        <strain evidence="2 3">1303</strain>
    </source>
</reference>
<evidence type="ECO:0000256" key="1">
    <source>
        <dbReference type="RuleBase" id="RU366034"/>
    </source>
</evidence>
<dbReference type="EMBL" id="CP051204">
    <property type="protein sequence ID" value="QJB36969.1"/>
    <property type="molecule type" value="Genomic_DNA"/>
</dbReference>
<organism evidence="2 3">
    <name type="scientific">Chitinophaga oryzae</name>
    <dbReference type="NCBI Taxonomy" id="2725414"/>
    <lineage>
        <taxon>Bacteria</taxon>
        <taxon>Pseudomonadati</taxon>
        <taxon>Bacteroidota</taxon>
        <taxon>Chitinophagia</taxon>
        <taxon>Chitinophagales</taxon>
        <taxon>Chitinophagaceae</taxon>
        <taxon>Chitinophaga</taxon>
    </lineage>
</organism>
<dbReference type="RefSeq" id="WP_168859886.1">
    <property type="nucleotide sequence ID" value="NZ_CP051204.2"/>
</dbReference>
<evidence type="ECO:0000313" key="2">
    <source>
        <dbReference type="EMBL" id="QJB36969.1"/>
    </source>
</evidence>
<proteinExistence type="inferred from homology"/>
<dbReference type="Gene3D" id="1.10.600.10">
    <property type="entry name" value="Farnesyl Diphosphate Synthase"/>
    <property type="match status" value="1"/>
</dbReference>
<name>A0ABX6LAF1_9BACT</name>
<dbReference type="Proteomes" id="UP000503144">
    <property type="component" value="Chromosome"/>
</dbReference>
<accession>A0ABX6LAF1</accession>
<keyword evidence="1" id="KW-0460">Magnesium</keyword>
<comment type="cofactor">
    <cofactor evidence="1">
        <name>Mg(2+)</name>
        <dbReference type="ChEBI" id="CHEBI:18420"/>
    </cofactor>
</comment>
<dbReference type="EC" id="4.2.3.-" evidence="1"/>
<dbReference type="PANTHER" id="PTHR35201">
    <property type="entry name" value="TERPENE SYNTHASE"/>
    <property type="match status" value="1"/>
</dbReference>